<dbReference type="EMBL" id="CM039427">
    <property type="protein sequence ID" value="KAI4355702.1"/>
    <property type="molecule type" value="Genomic_DNA"/>
</dbReference>
<protein>
    <submittedName>
        <fullName evidence="1">Uncharacterized protein</fullName>
    </submittedName>
</protein>
<feature type="non-terminal residue" evidence="1">
    <location>
        <position position="1"/>
    </location>
</feature>
<reference evidence="1 2" key="1">
    <citation type="journal article" date="2022" name="DNA Res.">
        <title>Chromosomal-level genome assembly of the orchid tree Bauhinia variegata (Leguminosae; Cercidoideae) supports the allotetraploid origin hypothesis of Bauhinia.</title>
        <authorList>
            <person name="Zhong Y."/>
            <person name="Chen Y."/>
            <person name="Zheng D."/>
            <person name="Pang J."/>
            <person name="Liu Y."/>
            <person name="Luo S."/>
            <person name="Meng S."/>
            <person name="Qian L."/>
            <person name="Wei D."/>
            <person name="Dai S."/>
            <person name="Zhou R."/>
        </authorList>
    </citation>
    <scope>NUCLEOTIDE SEQUENCE [LARGE SCALE GENOMIC DNA]</scope>
    <source>
        <strain evidence="1">BV-YZ2020</strain>
    </source>
</reference>
<dbReference type="Proteomes" id="UP000828941">
    <property type="component" value="Chromosome 2"/>
</dbReference>
<evidence type="ECO:0000313" key="2">
    <source>
        <dbReference type="Proteomes" id="UP000828941"/>
    </source>
</evidence>
<gene>
    <name evidence="1" type="ORF">L6164_004450</name>
</gene>
<sequence>QPVYFSEMMLRLKPNSITLVSVLAACPR</sequence>
<name>A0ACB9Q4H1_BAUVA</name>
<organism evidence="1 2">
    <name type="scientific">Bauhinia variegata</name>
    <name type="common">Purple orchid tree</name>
    <name type="synonym">Phanera variegata</name>
    <dbReference type="NCBI Taxonomy" id="167791"/>
    <lineage>
        <taxon>Eukaryota</taxon>
        <taxon>Viridiplantae</taxon>
        <taxon>Streptophyta</taxon>
        <taxon>Embryophyta</taxon>
        <taxon>Tracheophyta</taxon>
        <taxon>Spermatophyta</taxon>
        <taxon>Magnoliopsida</taxon>
        <taxon>eudicotyledons</taxon>
        <taxon>Gunneridae</taxon>
        <taxon>Pentapetalae</taxon>
        <taxon>rosids</taxon>
        <taxon>fabids</taxon>
        <taxon>Fabales</taxon>
        <taxon>Fabaceae</taxon>
        <taxon>Cercidoideae</taxon>
        <taxon>Cercideae</taxon>
        <taxon>Bauhiniinae</taxon>
        <taxon>Bauhinia</taxon>
    </lineage>
</organism>
<proteinExistence type="predicted"/>
<comment type="caution">
    <text evidence="1">The sequence shown here is derived from an EMBL/GenBank/DDBJ whole genome shotgun (WGS) entry which is preliminary data.</text>
</comment>
<evidence type="ECO:0000313" key="1">
    <source>
        <dbReference type="EMBL" id="KAI4355702.1"/>
    </source>
</evidence>
<accession>A0ACB9Q4H1</accession>
<keyword evidence="2" id="KW-1185">Reference proteome</keyword>